<protein>
    <submittedName>
        <fullName evidence="1">Uncharacterized protein</fullName>
    </submittedName>
</protein>
<gene>
    <name evidence="1" type="ORF">CEXT_333321</name>
</gene>
<proteinExistence type="predicted"/>
<evidence type="ECO:0000313" key="1">
    <source>
        <dbReference type="EMBL" id="GIY38486.1"/>
    </source>
</evidence>
<sequence length="130" mass="14520">MCGGHLCCKCSKLKSFLSPHLTGNSRVISRRFFAMSEAAFVHCSYSHKRKARTQPAPRSTDGISSNYNRPGNPAFFQLPDIGQATWLRIFFRDLCPASSFKDAPRKSPSTKTLQPELRLLGTAELICQLL</sequence>
<dbReference type="AlphaFoldDB" id="A0AAV4SZN7"/>
<dbReference type="EMBL" id="BPLR01010311">
    <property type="protein sequence ID" value="GIY38486.1"/>
    <property type="molecule type" value="Genomic_DNA"/>
</dbReference>
<reference evidence="1 2" key="1">
    <citation type="submission" date="2021-06" db="EMBL/GenBank/DDBJ databases">
        <title>Caerostris extrusa draft genome.</title>
        <authorList>
            <person name="Kono N."/>
            <person name="Arakawa K."/>
        </authorList>
    </citation>
    <scope>NUCLEOTIDE SEQUENCE [LARGE SCALE GENOMIC DNA]</scope>
</reference>
<accession>A0AAV4SZN7</accession>
<organism evidence="1 2">
    <name type="scientific">Caerostris extrusa</name>
    <name type="common">Bark spider</name>
    <name type="synonym">Caerostris bankana</name>
    <dbReference type="NCBI Taxonomy" id="172846"/>
    <lineage>
        <taxon>Eukaryota</taxon>
        <taxon>Metazoa</taxon>
        <taxon>Ecdysozoa</taxon>
        <taxon>Arthropoda</taxon>
        <taxon>Chelicerata</taxon>
        <taxon>Arachnida</taxon>
        <taxon>Araneae</taxon>
        <taxon>Araneomorphae</taxon>
        <taxon>Entelegynae</taxon>
        <taxon>Araneoidea</taxon>
        <taxon>Araneidae</taxon>
        <taxon>Caerostris</taxon>
    </lineage>
</organism>
<comment type="caution">
    <text evidence="1">The sequence shown here is derived from an EMBL/GenBank/DDBJ whole genome shotgun (WGS) entry which is preliminary data.</text>
</comment>
<evidence type="ECO:0000313" key="2">
    <source>
        <dbReference type="Proteomes" id="UP001054945"/>
    </source>
</evidence>
<keyword evidence="2" id="KW-1185">Reference proteome</keyword>
<dbReference type="Proteomes" id="UP001054945">
    <property type="component" value="Unassembled WGS sequence"/>
</dbReference>
<name>A0AAV4SZN7_CAEEX</name>